<accession>A0ABP8BDT5</accession>
<reference evidence="8" key="1">
    <citation type="journal article" date="2019" name="Int. J. Syst. Evol. Microbiol.">
        <title>The Global Catalogue of Microorganisms (GCM) 10K type strain sequencing project: providing services to taxonomists for standard genome sequencing and annotation.</title>
        <authorList>
            <consortium name="The Broad Institute Genomics Platform"/>
            <consortium name="The Broad Institute Genome Sequencing Center for Infectious Disease"/>
            <person name="Wu L."/>
            <person name="Ma J."/>
        </authorList>
    </citation>
    <scope>NUCLEOTIDE SEQUENCE [LARGE SCALE GENOMIC DNA]</scope>
    <source>
        <strain evidence="8">JCM 17388</strain>
    </source>
</reference>
<feature type="domain" description="Tyr recombinase" evidence="5">
    <location>
        <begin position="136"/>
        <end position="337"/>
    </location>
</feature>
<comment type="caution">
    <text evidence="7">The sequence shown here is derived from an EMBL/GenBank/DDBJ whole genome shotgun (WGS) entry which is preliminary data.</text>
</comment>
<keyword evidence="8" id="KW-1185">Reference proteome</keyword>
<name>A0ABP8BDT5_9ACTN</name>
<evidence type="ECO:0000259" key="5">
    <source>
        <dbReference type="PROSITE" id="PS51898"/>
    </source>
</evidence>
<dbReference type="SUPFAM" id="SSF47823">
    <property type="entry name" value="lambda integrase-like, N-terminal domain"/>
    <property type="match status" value="1"/>
</dbReference>
<gene>
    <name evidence="7" type="ORF">GCM10022252_63330</name>
</gene>
<organism evidence="7 8">
    <name type="scientific">Streptosporangium oxazolinicum</name>
    <dbReference type="NCBI Taxonomy" id="909287"/>
    <lineage>
        <taxon>Bacteria</taxon>
        <taxon>Bacillati</taxon>
        <taxon>Actinomycetota</taxon>
        <taxon>Actinomycetes</taxon>
        <taxon>Streptosporangiales</taxon>
        <taxon>Streptosporangiaceae</taxon>
        <taxon>Streptosporangium</taxon>
    </lineage>
</organism>
<evidence type="ECO:0000313" key="8">
    <source>
        <dbReference type="Proteomes" id="UP001501251"/>
    </source>
</evidence>
<proteinExistence type="predicted"/>
<dbReference type="InterPro" id="IPR044068">
    <property type="entry name" value="CB"/>
</dbReference>
<dbReference type="Proteomes" id="UP001501251">
    <property type="component" value="Unassembled WGS sequence"/>
</dbReference>
<dbReference type="PROSITE" id="PS51900">
    <property type="entry name" value="CB"/>
    <property type="match status" value="1"/>
</dbReference>
<evidence type="ECO:0000256" key="4">
    <source>
        <dbReference type="PROSITE-ProRule" id="PRU01248"/>
    </source>
</evidence>
<evidence type="ECO:0000256" key="3">
    <source>
        <dbReference type="ARBA" id="ARBA00023172"/>
    </source>
</evidence>
<keyword evidence="3" id="KW-0233">DNA recombination</keyword>
<dbReference type="InterPro" id="IPR052925">
    <property type="entry name" value="Phage_Integrase-like_Recomb"/>
</dbReference>
<keyword evidence="1" id="KW-0229">DNA integration</keyword>
<sequence length="340" mass="36829">MFAWRTGGRWPPAASPREGRYTAADYALSDQARSRIADGVPPNTRRAYERQWAAFSTWCAERGRVELPATGHTLAEYVETLCAAEWAPASIEQAIACVRSMHRLAGYTNQPLTDAARLALRAYKCARAEVGTRGQREAPPVGIDALRAMVSACDLSTRIGLRDRLLLVLGLALMGRRSELVALTCDDVREAPDGLEITIRTSKTDKDSRGETIAIPRGSHPLTDPVAVWRDWTAVLGEAGETSGRLLRRIDRHGNLGPRLGADAVNVIVRDLAVRAAVPGAATFTAHSLRAGGATVAYAAGVPVSVIAKHGRWAPASPVVLRYIRAVDRWRDNAMRNVGL</sequence>
<keyword evidence="2 4" id="KW-0238">DNA-binding</keyword>
<dbReference type="PANTHER" id="PTHR34605:SF4">
    <property type="entry name" value="DNA ADENINE METHYLTRANSFERASE"/>
    <property type="match status" value="1"/>
</dbReference>
<protein>
    <submittedName>
        <fullName evidence="7">Site-specific integrase</fullName>
    </submittedName>
</protein>
<dbReference type="EMBL" id="BAABAQ010000013">
    <property type="protein sequence ID" value="GAA4204341.1"/>
    <property type="molecule type" value="Genomic_DNA"/>
</dbReference>
<dbReference type="Gene3D" id="1.10.443.10">
    <property type="entry name" value="Intergrase catalytic core"/>
    <property type="match status" value="1"/>
</dbReference>
<feature type="domain" description="Core-binding (CB)" evidence="6">
    <location>
        <begin position="26"/>
        <end position="106"/>
    </location>
</feature>
<dbReference type="InterPro" id="IPR013762">
    <property type="entry name" value="Integrase-like_cat_sf"/>
</dbReference>
<evidence type="ECO:0000259" key="6">
    <source>
        <dbReference type="PROSITE" id="PS51900"/>
    </source>
</evidence>
<dbReference type="InterPro" id="IPR011010">
    <property type="entry name" value="DNA_brk_join_enz"/>
</dbReference>
<evidence type="ECO:0000256" key="2">
    <source>
        <dbReference type="ARBA" id="ARBA00023125"/>
    </source>
</evidence>
<dbReference type="Pfam" id="PF02899">
    <property type="entry name" value="Phage_int_SAM_1"/>
    <property type="match status" value="1"/>
</dbReference>
<evidence type="ECO:0000256" key="1">
    <source>
        <dbReference type="ARBA" id="ARBA00022908"/>
    </source>
</evidence>
<dbReference type="Gene3D" id="1.10.150.130">
    <property type="match status" value="1"/>
</dbReference>
<dbReference type="PROSITE" id="PS51898">
    <property type="entry name" value="TYR_RECOMBINASE"/>
    <property type="match status" value="1"/>
</dbReference>
<dbReference type="InterPro" id="IPR010998">
    <property type="entry name" value="Integrase_recombinase_N"/>
</dbReference>
<dbReference type="InterPro" id="IPR004107">
    <property type="entry name" value="Integrase_SAM-like_N"/>
</dbReference>
<dbReference type="SUPFAM" id="SSF56349">
    <property type="entry name" value="DNA breaking-rejoining enzymes"/>
    <property type="match status" value="1"/>
</dbReference>
<evidence type="ECO:0000313" key="7">
    <source>
        <dbReference type="EMBL" id="GAA4204341.1"/>
    </source>
</evidence>
<dbReference type="InterPro" id="IPR002104">
    <property type="entry name" value="Integrase_catalytic"/>
</dbReference>
<dbReference type="PANTHER" id="PTHR34605">
    <property type="entry name" value="PHAGE_INTEGRASE DOMAIN-CONTAINING PROTEIN"/>
    <property type="match status" value="1"/>
</dbReference>
<dbReference type="RefSeq" id="WP_344921815.1">
    <property type="nucleotide sequence ID" value="NZ_BAABAQ010000013.1"/>
</dbReference>